<dbReference type="EMBL" id="SHKP01000008">
    <property type="protein sequence ID" value="RZT93781.1"/>
    <property type="molecule type" value="Genomic_DNA"/>
</dbReference>
<protein>
    <submittedName>
        <fullName evidence="1">Uncharacterized protein</fullName>
    </submittedName>
</protein>
<dbReference type="RefSeq" id="WP_130434230.1">
    <property type="nucleotide sequence ID" value="NZ_SHKP01000008.1"/>
</dbReference>
<dbReference type="Proteomes" id="UP000293671">
    <property type="component" value="Unassembled WGS sequence"/>
</dbReference>
<gene>
    <name evidence="1" type="ORF">EV670_3335</name>
</gene>
<organism evidence="1 2">
    <name type="scientific">Rivibacter subsaxonicus</name>
    <dbReference type="NCBI Taxonomy" id="457575"/>
    <lineage>
        <taxon>Bacteria</taxon>
        <taxon>Pseudomonadati</taxon>
        <taxon>Pseudomonadota</taxon>
        <taxon>Betaproteobacteria</taxon>
        <taxon>Burkholderiales</taxon>
        <taxon>Rivibacter</taxon>
    </lineage>
</organism>
<reference evidence="1 2" key="1">
    <citation type="submission" date="2019-02" db="EMBL/GenBank/DDBJ databases">
        <title>Genomic Encyclopedia of Type Strains, Phase IV (KMG-IV): sequencing the most valuable type-strain genomes for metagenomic binning, comparative biology and taxonomic classification.</title>
        <authorList>
            <person name="Goeker M."/>
        </authorList>
    </citation>
    <scope>NUCLEOTIDE SEQUENCE [LARGE SCALE GENOMIC DNA]</scope>
    <source>
        <strain evidence="1 2">DSM 19570</strain>
    </source>
</reference>
<evidence type="ECO:0000313" key="1">
    <source>
        <dbReference type="EMBL" id="RZT93781.1"/>
    </source>
</evidence>
<proteinExistence type="predicted"/>
<accession>A0A4Q7VAJ3</accession>
<sequence>MGMSLMVNQMQRWMRTALLGQGPAVAPIGAGVRWQPGVRPGSAVARTARAAVTPFKVPALAQRPAAPRRSYVRVDPVDRRRAVICGSPAQVCAVLEIMARAEAGR</sequence>
<keyword evidence="2" id="KW-1185">Reference proteome</keyword>
<name>A0A4Q7VAJ3_9BURK</name>
<comment type="caution">
    <text evidence="1">The sequence shown here is derived from an EMBL/GenBank/DDBJ whole genome shotgun (WGS) entry which is preliminary data.</text>
</comment>
<evidence type="ECO:0000313" key="2">
    <source>
        <dbReference type="Proteomes" id="UP000293671"/>
    </source>
</evidence>
<dbReference type="AlphaFoldDB" id="A0A4Q7VAJ3"/>